<dbReference type="Proteomes" id="UP000263642">
    <property type="component" value="Unassembled WGS sequence"/>
</dbReference>
<dbReference type="PROSITE" id="PS51257">
    <property type="entry name" value="PROKAR_LIPOPROTEIN"/>
    <property type="match status" value="1"/>
</dbReference>
<evidence type="ECO:0000313" key="1">
    <source>
        <dbReference type="EMBL" id="HCO27612.1"/>
    </source>
</evidence>
<sequence>MKFDVHRDRVVFSHLLILSCSLIQGCGSEPSTEQADPPIPMAPAMAVSNDETKENNSASGGETVIDGIRFQVPPGWKQVALSPAQQGMISASFRIPEAGNDVKLTLSSVGGGIAANLQRWKGQFQLKPGESPLEKTMRVDGVDVVWLDLRGTFDSGPAIDSQVASGMRMIGVAIPRSPRDFYLKLTGPREQLLNIDAEFREFVKSARFEQ</sequence>
<proteinExistence type="predicted"/>
<name>A0A3D3RHN1_9PLAN</name>
<evidence type="ECO:0000313" key="2">
    <source>
        <dbReference type="Proteomes" id="UP000263642"/>
    </source>
</evidence>
<protein>
    <submittedName>
        <fullName evidence="1">Uncharacterized protein</fullName>
    </submittedName>
</protein>
<dbReference type="RefSeq" id="WP_154932284.1">
    <property type="nucleotide sequence ID" value="NZ_CAXBMG010000026.1"/>
</dbReference>
<accession>A0A3D3RHN1</accession>
<gene>
    <name evidence="1" type="ORF">DIT97_33145</name>
</gene>
<organism evidence="1 2">
    <name type="scientific">Gimesia maris</name>
    <dbReference type="NCBI Taxonomy" id="122"/>
    <lineage>
        <taxon>Bacteria</taxon>
        <taxon>Pseudomonadati</taxon>
        <taxon>Planctomycetota</taxon>
        <taxon>Planctomycetia</taxon>
        <taxon>Planctomycetales</taxon>
        <taxon>Planctomycetaceae</taxon>
        <taxon>Gimesia</taxon>
    </lineage>
</organism>
<reference evidence="1 2" key="1">
    <citation type="journal article" date="2018" name="Nat. Biotechnol.">
        <title>A standardized bacterial taxonomy based on genome phylogeny substantially revises the tree of life.</title>
        <authorList>
            <person name="Parks D.H."/>
            <person name="Chuvochina M."/>
            <person name="Waite D.W."/>
            <person name="Rinke C."/>
            <person name="Skarshewski A."/>
            <person name="Chaumeil P.A."/>
            <person name="Hugenholtz P."/>
        </authorList>
    </citation>
    <scope>NUCLEOTIDE SEQUENCE [LARGE SCALE GENOMIC DNA]</scope>
    <source>
        <strain evidence="1">UBA9375</strain>
    </source>
</reference>
<comment type="caution">
    <text evidence="1">The sequence shown here is derived from an EMBL/GenBank/DDBJ whole genome shotgun (WGS) entry which is preliminary data.</text>
</comment>
<dbReference type="AlphaFoldDB" id="A0A3D3RHN1"/>
<dbReference type="EMBL" id="DQAY01000202">
    <property type="protein sequence ID" value="HCO27612.1"/>
    <property type="molecule type" value="Genomic_DNA"/>
</dbReference>